<dbReference type="AlphaFoldDB" id="A0AA88X9J8"/>
<comment type="caution">
    <text evidence="3">Lacks conserved residue(s) required for the propagation of feature annotation.</text>
</comment>
<evidence type="ECO:0000313" key="4">
    <source>
        <dbReference type="EMBL" id="KAK3034625.1"/>
    </source>
</evidence>
<dbReference type="InterPro" id="IPR005202">
    <property type="entry name" value="TF_GRAS"/>
</dbReference>
<proteinExistence type="inferred from homology"/>
<keyword evidence="5" id="KW-1185">Reference proteome</keyword>
<evidence type="ECO:0000256" key="1">
    <source>
        <dbReference type="ARBA" id="ARBA00023015"/>
    </source>
</evidence>
<comment type="similarity">
    <text evidence="3">Belongs to the GRAS family.</text>
</comment>
<dbReference type="Pfam" id="PF03514">
    <property type="entry name" value="GRAS"/>
    <property type="match status" value="1"/>
</dbReference>
<evidence type="ECO:0000313" key="5">
    <source>
        <dbReference type="Proteomes" id="UP001188597"/>
    </source>
</evidence>
<dbReference type="Proteomes" id="UP001188597">
    <property type="component" value="Unassembled WGS sequence"/>
</dbReference>
<organism evidence="4 5">
    <name type="scientific">Escallonia herrerae</name>
    <dbReference type="NCBI Taxonomy" id="1293975"/>
    <lineage>
        <taxon>Eukaryota</taxon>
        <taxon>Viridiplantae</taxon>
        <taxon>Streptophyta</taxon>
        <taxon>Embryophyta</taxon>
        <taxon>Tracheophyta</taxon>
        <taxon>Spermatophyta</taxon>
        <taxon>Magnoliopsida</taxon>
        <taxon>eudicotyledons</taxon>
        <taxon>Gunneridae</taxon>
        <taxon>Pentapetalae</taxon>
        <taxon>asterids</taxon>
        <taxon>campanulids</taxon>
        <taxon>Escalloniales</taxon>
        <taxon>Escalloniaceae</taxon>
        <taxon>Escallonia</taxon>
    </lineage>
</organism>
<accession>A0AA88X9J8</accession>
<dbReference type="PROSITE" id="PS50985">
    <property type="entry name" value="GRAS"/>
    <property type="match status" value="1"/>
</dbReference>
<comment type="caution">
    <text evidence="4">The sequence shown here is derived from an EMBL/GenBank/DDBJ whole genome shotgun (WGS) entry which is preliminary data.</text>
</comment>
<reference evidence="4" key="1">
    <citation type="submission" date="2022-12" db="EMBL/GenBank/DDBJ databases">
        <title>Draft genome assemblies for two species of Escallonia (Escalloniales).</title>
        <authorList>
            <person name="Chanderbali A."/>
            <person name="Dervinis C."/>
            <person name="Anghel I."/>
            <person name="Soltis D."/>
            <person name="Soltis P."/>
            <person name="Zapata F."/>
        </authorList>
    </citation>
    <scope>NUCLEOTIDE SEQUENCE</scope>
    <source>
        <strain evidence="4">UCBG64.0493</strain>
        <tissue evidence="4">Leaf</tissue>
    </source>
</reference>
<dbReference type="PANTHER" id="PTHR31636">
    <property type="entry name" value="OSJNBA0084A10.13 PROTEIN-RELATED"/>
    <property type="match status" value="1"/>
</dbReference>
<gene>
    <name evidence="4" type="ORF">RJ639_033580</name>
</gene>
<keyword evidence="1" id="KW-0805">Transcription regulation</keyword>
<dbReference type="EMBL" id="JAVXUP010000196">
    <property type="protein sequence ID" value="KAK3034625.1"/>
    <property type="molecule type" value="Genomic_DNA"/>
</dbReference>
<keyword evidence="2" id="KW-0804">Transcription</keyword>
<name>A0AA88X9J8_9ASTE</name>
<evidence type="ECO:0000256" key="3">
    <source>
        <dbReference type="PROSITE-ProRule" id="PRU01191"/>
    </source>
</evidence>
<sequence length="264" mass="29738">MATEYSDIPLLLIGQHKNKTMVCRPQTSQELLHNQGSMSNESKANAQTLSTEQILRVAGERYIQFSTRKANAFASAIHPYGALVSLSVEETRDIELAQHLLAAAEKVESKQLDYASSWLTYCEMMASNSGNPVERMVFYFAQALRKRIDRETGRDSTTDYKEEYTNGLSPGANLAYLACHKELPFSQVMQFAGMQAINYNVLIATKVHLIDLQIRSGILWTPLLQALADRKDYPIELLKITAIETKDKEKIEETGKRLRGFAEP</sequence>
<evidence type="ECO:0000256" key="2">
    <source>
        <dbReference type="ARBA" id="ARBA00023163"/>
    </source>
</evidence>
<protein>
    <submittedName>
        <fullName evidence="4">Uncharacterized protein</fullName>
    </submittedName>
</protein>